<dbReference type="AlphaFoldDB" id="A0A3M6UNL0"/>
<evidence type="ECO:0000313" key="2">
    <source>
        <dbReference type="Proteomes" id="UP000275408"/>
    </source>
</evidence>
<proteinExistence type="predicted"/>
<sequence length="78" mass="8948">MIAYCQSNMRLFKVGCQKFMAEFRLKAGFDPIEKSISAACHLYWRKLHPICKTFVVQPPRGWNGAQVSQSKVALDWLA</sequence>
<evidence type="ECO:0000313" key="1">
    <source>
        <dbReference type="EMBL" id="RMX55222.1"/>
    </source>
</evidence>
<name>A0A3M6UNL0_POCDA</name>
<dbReference type="Proteomes" id="UP000275408">
    <property type="component" value="Unassembled WGS sequence"/>
</dbReference>
<protein>
    <submittedName>
        <fullName evidence="1">Uncharacterized protein</fullName>
    </submittedName>
</protein>
<reference evidence="1 2" key="1">
    <citation type="journal article" date="2018" name="Sci. Rep.">
        <title>Comparative analysis of the Pocillopora damicornis genome highlights role of immune system in coral evolution.</title>
        <authorList>
            <person name="Cunning R."/>
            <person name="Bay R.A."/>
            <person name="Gillette P."/>
            <person name="Baker A.C."/>
            <person name="Traylor-Knowles N."/>
        </authorList>
    </citation>
    <scope>NUCLEOTIDE SEQUENCE [LARGE SCALE GENOMIC DNA]</scope>
    <source>
        <strain evidence="1">RSMAS</strain>
        <tissue evidence="1">Whole animal</tissue>
    </source>
</reference>
<organism evidence="1 2">
    <name type="scientific">Pocillopora damicornis</name>
    <name type="common">Cauliflower coral</name>
    <name type="synonym">Millepora damicornis</name>
    <dbReference type="NCBI Taxonomy" id="46731"/>
    <lineage>
        <taxon>Eukaryota</taxon>
        <taxon>Metazoa</taxon>
        <taxon>Cnidaria</taxon>
        <taxon>Anthozoa</taxon>
        <taxon>Hexacorallia</taxon>
        <taxon>Scleractinia</taxon>
        <taxon>Astrocoeniina</taxon>
        <taxon>Pocilloporidae</taxon>
        <taxon>Pocillopora</taxon>
    </lineage>
</organism>
<accession>A0A3M6UNL0</accession>
<comment type="caution">
    <text evidence="1">The sequence shown here is derived from an EMBL/GenBank/DDBJ whole genome shotgun (WGS) entry which is preliminary data.</text>
</comment>
<keyword evidence="2" id="KW-1185">Reference proteome</keyword>
<dbReference type="EMBL" id="RCHS01001100">
    <property type="protein sequence ID" value="RMX55222.1"/>
    <property type="molecule type" value="Genomic_DNA"/>
</dbReference>
<gene>
    <name evidence="1" type="ORF">pdam_00025291</name>
</gene>